<feature type="region of interest" description="Disordered" evidence="1">
    <location>
        <begin position="36"/>
        <end position="77"/>
    </location>
</feature>
<feature type="transmembrane region" description="Helical" evidence="2">
    <location>
        <begin position="91"/>
        <end position="109"/>
    </location>
</feature>
<dbReference type="EMBL" id="CADEAL010003959">
    <property type="protein sequence ID" value="CAB1447934.1"/>
    <property type="molecule type" value="Genomic_DNA"/>
</dbReference>
<keyword evidence="2" id="KW-0472">Membrane</keyword>
<gene>
    <name evidence="3" type="ORF">PLEPLA_LOCUS35601</name>
</gene>
<accession>A0A9N7VG89</accession>
<proteinExistence type="predicted"/>
<evidence type="ECO:0000313" key="4">
    <source>
        <dbReference type="Proteomes" id="UP001153269"/>
    </source>
</evidence>
<evidence type="ECO:0000256" key="1">
    <source>
        <dbReference type="SAM" id="MobiDB-lite"/>
    </source>
</evidence>
<sequence length="113" mass="12752">MVCQSPPPTMSPSVNSNLSFQRATVQSPSVFTLGFDYHKPKTRSPSHSLPSQRFPRREPPMGSSPRVYTPSGMEQTAPICRPLQGERRRAFSTRIIIIFIIILTIISTIRPQR</sequence>
<dbReference type="AlphaFoldDB" id="A0A9N7VG89"/>
<protein>
    <submittedName>
        <fullName evidence="3">Uncharacterized protein</fullName>
    </submittedName>
</protein>
<organism evidence="3 4">
    <name type="scientific">Pleuronectes platessa</name>
    <name type="common">European plaice</name>
    <dbReference type="NCBI Taxonomy" id="8262"/>
    <lineage>
        <taxon>Eukaryota</taxon>
        <taxon>Metazoa</taxon>
        <taxon>Chordata</taxon>
        <taxon>Craniata</taxon>
        <taxon>Vertebrata</taxon>
        <taxon>Euteleostomi</taxon>
        <taxon>Actinopterygii</taxon>
        <taxon>Neopterygii</taxon>
        <taxon>Teleostei</taxon>
        <taxon>Neoteleostei</taxon>
        <taxon>Acanthomorphata</taxon>
        <taxon>Carangaria</taxon>
        <taxon>Pleuronectiformes</taxon>
        <taxon>Pleuronectoidei</taxon>
        <taxon>Pleuronectidae</taxon>
        <taxon>Pleuronectes</taxon>
    </lineage>
</organism>
<keyword evidence="2" id="KW-0812">Transmembrane</keyword>
<comment type="caution">
    <text evidence="3">The sequence shown here is derived from an EMBL/GenBank/DDBJ whole genome shotgun (WGS) entry which is preliminary data.</text>
</comment>
<dbReference type="Proteomes" id="UP001153269">
    <property type="component" value="Unassembled WGS sequence"/>
</dbReference>
<name>A0A9N7VG89_PLEPL</name>
<keyword evidence="4" id="KW-1185">Reference proteome</keyword>
<reference evidence="3" key="1">
    <citation type="submission" date="2020-03" db="EMBL/GenBank/DDBJ databases">
        <authorList>
            <person name="Weist P."/>
        </authorList>
    </citation>
    <scope>NUCLEOTIDE SEQUENCE</scope>
</reference>
<evidence type="ECO:0000256" key="2">
    <source>
        <dbReference type="SAM" id="Phobius"/>
    </source>
</evidence>
<evidence type="ECO:0000313" key="3">
    <source>
        <dbReference type="EMBL" id="CAB1447934.1"/>
    </source>
</evidence>
<keyword evidence="2" id="KW-1133">Transmembrane helix</keyword>